<organism evidence="2 3">
    <name type="scientific">Aureobasidium pullulans EXF-150</name>
    <dbReference type="NCBI Taxonomy" id="1043002"/>
    <lineage>
        <taxon>Eukaryota</taxon>
        <taxon>Fungi</taxon>
        <taxon>Dikarya</taxon>
        <taxon>Ascomycota</taxon>
        <taxon>Pezizomycotina</taxon>
        <taxon>Dothideomycetes</taxon>
        <taxon>Dothideomycetidae</taxon>
        <taxon>Dothideales</taxon>
        <taxon>Saccotheciaceae</taxon>
        <taxon>Aureobasidium</taxon>
    </lineage>
</organism>
<evidence type="ECO:0000313" key="3">
    <source>
        <dbReference type="Proteomes" id="UP000030706"/>
    </source>
</evidence>
<feature type="compositionally biased region" description="Low complexity" evidence="1">
    <location>
        <begin position="403"/>
        <end position="419"/>
    </location>
</feature>
<evidence type="ECO:0000256" key="1">
    <source>
        <dbReference type="SAM" id="MobiDB-lite"/>
    </source>
</evidence>
<feature type="compositionally biased region" description="Acidic residues" evidence="1">
    <location>
        <begin position="420"/>
        <end position="429"/>
    </location>
</feature>
<feature type="region of interest" description="Disordered" evidence="1">
    <location>
        <begin position="381"/>
        <end position="462"/>
    </location>
</feature>
<evidence type="ECO:0000313" key="2">
    <source>
        <dbReference type="EMBL" id="KEQ79561.1"/>
    </source>
</evidence>
<dbReference type="STRING" id="1043002.A0A074XY26"/>
<protein>
    <submittedName>
        <fullName evidence="2">Uncharacterized protein</fullName>
    </submittedName>
</protein>
<dbReference type="SUPFAM" id="SSF75011">
    <property type="entry name" value="3-carboxy-cis,cis-mucoante lactonizing enzyme"/>
    <property type="match status" value="1"/>
</dbReference>
<dbReference type="Proteomes" id="UP000030706">
    <property type="component" value="Unassembled WGS sequence"/>
</dbReference>
<gene>
    <name evidence="2" type="ORF">M438DRAFT_369444</name>
</gene>
<accession>A0A074XY26</accession>
<sequence>MLSGCRQFKEVSLTVTGAQSFKDRFPGSKPHDENVPGCSEDATGRFKIPCNVTGLSHVYNLYFVAYVDRIYVYEPQFPSQNIEQEPVLIIDTETKPQSPEDQRHYGRYANRGTRAINRLLVQLLGTEEIIAVARDDGDVEAYYIRHIYSAIEKRAYYDNTLGILGTDVKPFFQRNVGLSAWGLAIHSTARMIAASSNTHATTVFTFALTDGEPEDEIDLSDEDEVYYYAMNEVKPPNDRRKNDVRILAHAQGSQNLPDIAFCNTGNDPAGRWLLTADILGQVATWDVHNLQLIQLVNAALSPPVFSIPSGWMDPRNGVWGLLFLDPLSFRNTETVEEALGISEDQPSVDLQKVKDTAIWDLGRTVDRLENVRRPFKDFGKPVEVKNGNYADPLEMSRQTANVSSSGTTSRRSHSQISSTIEEEEEDESEDRMPEDSDDSDDEVGYDSAEESHVTVQRQDGSLFQVEKPKPGARFRRGESMCGDLPCPILQLSFKDVYLYQPAPNSKAWEHFPMPSMRRLFRQEVPACFESGKFGRINMYAQIPSLGVVIVATQKGRIAILSLTQTVTRMLDYAKQDPTLSPQDRPRMEKRIYGFRVDHMLPLPSQEEAGHRPKAGIHGIAVGPVQGTEHLDDGLKRWRLLVHYQNHAMLAYEIGKSSRDQLDLSLMAI</sequence>
<dbReference type="HOGENOM" id="CLU_007263_2_0_1"/>
<feature type="compositionally biased region" description="Acidic residues" evidence="1">
    <location>
        <begin position="435"/>
        <end position="448"/>
    </location>
</feature>
<dbReference type="EMBL" id="KL585005">
    <property type="protein sequence ID" value="KEQ79561.1"/>
    <property type="molecule type" value="Genomic_DNA"/>
</dbReference>
<dbReference type="AlphaFoldDB" id="A0A074XY26"/>
<dbReference type="RefSeq" id="XP_029755748.1">
    <property type="nucleotide sequence ID" value="XM_029908109.1"/>
</dbReference>
<reference evidence="2 3" key="1">
    <citation type="journal article" date="2014" name="BMC Genomics">
        <title>Genome sequencing of four Aureobasidium pullulans varieties: biotechnological potential, stress tolerance, and description of new species.</title>
        <authorList>
            <person name="Gostin Ar C."/>
            <person name="Ohm R.A."/>
            <person name="Kogej T."/>
            <person name="Sonjak S."/>
            <person name="Turk M."/>
            <person name="Zajc J."/>
            <person name="Zalar P."/>
            <person name="Grube M."/>
            <person name="Sun H."/>
            <person name="Han J."/>
            <person name="Sharma A."/>
            <person name="Chiniquy J."/>
            <person name="Ngan C.Y."/>
            <person name="Lipzen A."/>
            <person name="Barry K."/>
            <person name="Grigoriev I.V."/>
            <person name="Gunde-Cimerman N."/>
        </authorList>
    </citation>
    <scope>NUCLEOTIDE SEQUENCE [LARGE SCALE GENOMIC DNA]</scope>
    <source>
        <strain evidence="2 3">EXF-150</strain>
    </source>
</reference>
<name>A0A074XY26_AURPU</name>
<keyword evidence="3" id="KW-1185">Reference proteome</keyword>
<proteinExistence type="predicted"/>
<dbReference type="GeneID" id="40750415"/>
<dbReference type="OrthoDB" id="5591786at2759"/>